<protein>
    <recommendedName>
        <fullName evidence="3">DUF4145 domain-containing protein</fullName>
    </recommendedName>
</protein>
<evidence type="ECO:0000313" key="1">
    <source>
        <dbReference type="EMBL" id="NMF60752.1"/>
    </source>
</evidence>
<comment type="caution">
    <text evidence="1">The sequence shown here is derived from an EMBL/GenBank/DDBJ whole genome shotgun (WGS) entry which is preliminary data.</text>
</comment>
<dbReference type="RefSeq" id="WP_169365697.1">
    <property type="nucleotide sequence ID" value="NZ_JAAVJL010000004.1"/>
</dbReference>
<keyword evidence="2" id="KW-1185">Reference proteome</keyword>
<reference evidence="1 2" key="1">
    <citation type="submission" date="2020-03" db="EMBL/GenBank/DDBJ databases">
        <title>Draft Genome Sequence of 2-Methylisoborneol Producing Pseudanabaena yagii Strain GIHE-NHR1 Isolated from North Han River in South Korea.</title>
        <authorList>
            <person name="Jeong J."/>
        </authorList>
    </citation>
    <scope>NUCLEOTIDE SEQUENCE [LARGE SCALE GENOMIC DNA]</scope>
    <source>
        <strain evidence="1 2">GIHE-NHR1</strain>
    </source>
</reference>
<sequence length="222" mass="24047">MTPPDAERDLLAALEKLRNASFPLELWKSPIFRGASVVQRYCAPNSPYVVIAMGIVSDLATVGASGVLEPGWDSPRSSMVGLLNAVLEDVRDGSLWRGIWDAKNETCADILEQAESLFESKYFAAATVLAGGTLETHLKDLCLRYNINWSGNGSINNYKDALSAEQKKGAISFFSLGDSKQVTAWGDLRNSAAHDPSSISTVNSVAIHSMIVGIRDFINRVP</sequence>
<dbReference type="Proteomes" id="UP000738376">
    <property type="component" value="Unassembled WGS sequence"/>
</dbReference>
<evidence type="ECO:0000313" key="2">
    <source>
        <dbReference type="Proteomes" id="UP000738376"/>
    </source>
</evidence>
<dbReference type="EMBL" id="JAAVJL010000004">
    <property type="protein sequence ID" value="NMF60752.1"/>
    <property type="molecule type" value="Genomic_DNA"/>
</dbReference>
<proteinExistence type="predicted"/>
<gene>
    <name evidence="1" type="ORF">HC246_22675</name>
</gene>
<accession>A0ABX1LX26</accession>
<evidence type="ECO:0008006" key="3">
    <source>
        <dbReference type="Google" id="ProtNLM"/>
    </source>
</evidence>
<organism evidence="1 2">
    <name type="scientific">Pseudanabaena yagii GIHE-NHR1</name>
    <dbReference type="NCBI Taxonomy" id="2722753"/>
    <lineage>
        <taxon>Bacteria</taxon>
        <taxon>Bacillati</taxon>
        <taxon>Cyanobacteriota</taxon>
        <taxon>Cyanophyceae</taxon>
        <taxon>Pseudanabaenales</taxon>
        <taxon>Pseudanabaenaceae</taxon>
        <taxon>Pseudanabaena</taxon>
        <taxon>Pseudanabaena yagii</taxon>
    </lineage>
</organism>
<name>A0ABX1LX26_9CYAN</name>